<feature type="compositionally biased region" description="Low complexity" evidence="1">
    <location>
        <begin position="116"/>
        <end position="133"/>
    </location>
</feature>
<dbReference type="RefSeq" id="XP_067757163.1">
    <property type="nucleotide sequence ID" value="XM_067900334.1"/>
</dbReference>
<name>A0A836IGE0_9TRYP</name>
<feature type="compositionally biased region" description="Basic residues" evidence="1">
    <location>
        <begin position="313"/>
        <end position="328"/>
    </location>
</feature>
<comment type="caution">
    <text evidence="2">The sequence shown here is derived from an EMBL/GenBank/DDBJ whole genome shotgun (WGS) entry which is preliminary data.</text>
</comment>
<dbReference type="Proteomes" id="UP000674318">
    <property type="component" value="Unassembled WGS sequence"/>
</dbReference>
<feature type="region of interest" description="Disordered" evidence="1">
    <location>
        <begin position="999"/>
        <end position="1023"/>
    </location>
</feature>
<feature type="compositionally biased region" description="Low complexity" evidence="1">
    <location>
        <begin position="333"/>
        <end position="351"/>
    </location>
</feature>
<dbReference type="AlphaFoldDB" id="A0A836IGE0"/>
<sequence length="1199" mass="131386">MTDSTYSYSYTGSYTGDYSYSYGYSDDTITGRDGNIEKSPPHVPAVASGDGGTRGRNRTPPPKPKAADSVDSYTYSYSYSDSDSSSAVLVPAAGNTGSQKRQKTSNWDEDSAQSNSYTSESDDGSYSYSYSDSQIETNSPSGQRAAGTTIATPRQPPGGRTVGPHHQTPATIASDTDTGSHTYSYSYSNDEGSYSYTYSDGSYYYSDGSYYYTDTPHDTDGSYYYSYSSSASTEQQKQLQEKPAAATTSDYSEGYSDSYYYYDYSTRYSGDKSDYTDYYSYYSYSSYSGSSYTGKESYDDYSYSYSSFTDSKGRHHRATNGARRRHPRKVADSSYSTYSVTSKPPSSTTSSYEYGITTQSLLSESETATQRALVILRAPAKDAPRPPPAPKRCFVLLKSTEDAVWTFLERLMAAQRFYEGRRSAACIRAGEAAAYTEHTETPPDAVTIPGGKRAAASKAKTKKDGKSKRSTAVKSEATEGQEGGPEEAEEEDTGKPFIPTKDGCFSERSIRIAFGVLRLNHLERHEALKNAPAPLPMGAMFDIFNACVTARGKGWVTQAFLAHDTYRSGEISLTQMGALLQRLGLGTSPIIEGYRISTAVSTEGIHEMVVNVEQLVQPATPPVEAGRNEVAEDAAAAAAATATSTASSLETSSQPMQWRVTPIRVLQIIRKNAAKNEPTPVRWEKNTVFMGRHAILRGVTSKALFQRLKTYIEAATYLCVLANVFSIEDPERGTLTVQYPQFIRSVLLANPPPHSKMDTAAWAAQRKLLYIDNLFHTVFRPLEALQTYEAGRPVPRYHKDWALESTLHSTNDTEEKRRRNVVPATSVDGLHLIPAPTARPPGEVQLSFALQKVRVPARPPSNARCFCLVSAVTPDNVFLPAITVPVYHIVASTKKSGDYTWVFHDKKHKKQDTVLQFAGSAVDRIYVECCYETNDARSPASSDDVAGEEKGGAGLLAPPITRTVWCAGYAVFTVGGAKTALHPIKEGSLLQEQPIDSTHVSSGISAGTPAPVTATATPEGKHAKPKKGLLRWISNVGLCGQHTKRNAAEKAHHVKVEVLNSKKHTPGAERLPARYIAYQRHVSMISHLRAAVHLVGQETAYALQAFRQQAVRYIFSVAADAALLDQLSVLWAYREKHWSKTERKDEVHKQRALLACVAALYALNNTCAVSKESFAKCLKKGNTHHMTIDPAAPMVPVRV</sequence>
<evidence type="ECO:0000313" key="3">
    <source>
        <dbReference type="Proteomes" id="UP000674318"/>
    </source>
</evidence>
<feature type="region of interest" description="Disordered" evidence="1">
    <location>
        <begin position="1"/>
        <end position="191"/>
    </location>
</feature>
<evidence type="ECO:0000313" key="2">
    <source>
        <dbReference type="EMBL" id="KAG5504902.1"/>
    </source>
</evidence>
<feature type="compositionally biased region" description="Polar residues" evidence="1">
    <location>
        <begin position="168"/>
        <end position="191"/>
    </location>
</feature>
<feature type="compositionally biased region" description="Basic residues" evidence="1">
    <location>
        <begin position="459"/>
        <end position="471"/>
    </location>
</feature>
<proteinExistence type="predicted"/>
<dbReference type="OrthoDB" id="273348at2759"/>
<dbReference type="GeneID" id="94290411"/>
<evidence type="ECO:0000256" key="1">
    <source>
        <dbReference type="SAM" id="MobiDB-lite"/>
    </source>
</evidence>
<protein>
    <submittedName>
        <fullName evidence="2">Uncharacterized protein</fullName>
    </submittedName>
</protein>
<feature type="region of interest" description="Disordered" evidence="1">
    <location>
        <begin position="434"/>
        <end position="501"/>
    </location>
</feature>
<organism evidence="2 3">
    <name type="scientific">Porcisia hertigi</name>
    <dbReference type="NCBI Taxonomy" id="2761500"/>
    <lineage>
        <taxon>Eukaryota</taxon>
        <taxon>Discoba</taxon>
        <taxon>Euglenozoa</taxon>
        <taxon>Kinetoplastea</taxon>
        <taxon>Metakinetoplastina</taxon>
        <taxon>Trypanosomatida</taxon>
        <taxon>Trypanosomatidae</taxon>
        <taxon>Leishmaniinae</taxon>
        <taxon>Porcisia</taxon>
    </lineage>
</organism>
<feature type="compositionally biased region" description="Low complexity" evidence="1">
    <location>
        <begin position="1"/>
        <end position="28"/>
    </location>
</feature>
<dbReference type="EMBL" id="JAFJZO010000022">
    <property type="protein sequence ID" value="KAG5504902.1"/>
    <property type="molecule type" value="Genomic_DNA"/>
</dbReference>
<keyword evidence="3" id="KW-1185">Reference proteome</keyword>
<dbReference type="KEGG" id="phet:94290411"/>
<feature type="region of interest" description="Disordered" evidence="1">
    <location>
        <begin position="309"/>
        <end position="351"/>
    </location>
</feature>
<accession>A0A836IGE0</accession>
<feature type="compositionally biased region" description="Low complexity" evidence="1">
    <location>
        <begin position="69"/>
        <end position="86"/>
    </location>
</feature>
<feature type="compositionally biased region" description="Low complexity" evidence="1">
    <location>
        <begin position="1006"/>
        <end position="1018"/>
    </location>
</feature>
<reference evidence="2 3" key="1">
    <citation type="submission" date="2021-02" db="EMBL/GenBank/DDBJ databases">
        <title>Porcisia hertigi Genome sequencing and assembly.</title>
        <authorList>
            <person name="Almutairi H."/>
            <person name="Gatherer D."/>
        </authorList>
    </citation>
    <scope>NUCLEOTIDE SEQUENCE [LARGE SCALE GENOMIC DNA]</scope>
    <source>
        <strain evidence="2 3">C119</strain>
    </source>
</reference>
<gene>
    <name evidence="2" type="ORF">JKF63_04348</name>
</gene>